<name>A0A6C0JK67_9ZZZZ</name>
<protein>
    <recommendedName>
        <fullName evidence="2">Methyltransferase</fullName>
    </recommendedName>
</protein>
<dbReference type="EMBL" id="MN740430">
    <property type="protein sequence ID" value="QHU06042.1"/>
    <property type="molecule type" value="Genomic_DNA"/>
</dbReference>
<organism evidence="1">
    <name type="scientific">viral metagenome</name>
    <dbReference type="NCBI Taxonomy" id="1070528"/>
    <lineage>
        <taxon>unclassified sequences</taxon>
        <taxon>metagenomes</taxon>
        <taxon>organismal metagenomes</taxon>
    </lineage>
</organism>
<dbReference type="SUPFAM" id="SSF53335">
    <property type="entry name" value="S-adenosyl-L-methionine-dependent methyltransferases"/>
    <property type="match status" value="1"/>
</dbReference>
<reference evidence="1" key="1">
    <citation type="journal article" date="2020" name="Nature">
        <title>Giant virus diversity and host interactions through global metagenomics.</title>
        <authorList>
            <person name="Schulz F."/>
            <person name="Roux S."/>
            <person name="Paez-Espino D."/>
            <person name="Jungbluth S."/>
            <person name="Walsh D.A."/>
            <person name="Denef V.J."/>
            <person name="McMahon K.D."/>
            <person name="Konstantinidis K.T."/>
            <person name="Eloe-Fadrosh E.A."/>
            <person name="Kyrpides N.C."/>
            <person name="Woyke T."/>
        </authorList>
    </citation>
    <scope>NUCLEOTIDE SEQUENCE</scope>
    <source>
        <strain evidence="1">GVMAG-M-3300027747-57</strain>
    </source>
</reference>
<dbReference type="Gene3D" id="3.40.50.150">
    <property type="entry name" value="Vaccinia Virus protein VP39"/>
    <property type="match status" value="1"/>
</dbReference>
<dbReference type="AlphaFoldDB" id="A0A6C0JK67"/>
<sequence>MSDLDLAELFNKYGSDKDRNGYSHIYSILFDNIKNNKMNILEIGIGTMIPNVYSSMKGYMPDNYLPGASLRAWNDYFINSRIYGFDIQEDTQFKENRIETSICDSTNKESVNSLMGKLNIEFDIIIDDGWHWDEAQRKTLVNFFPYLKEGGIYIIEDIYPGSNLTKSPTEIKDIIGNYEHFFLGLQNNQCVIRKKRINTIGYC</sequence>
<dbReference type="InterPro" id="IPR029063">
    <property type="entry name" value="SAM-dependent_MTases_sf"/>
</dbReference>
<evidence type="ECO:0000313" key="1">
    <source>
        <dbReference type="EMBL" id="QHU06042.1"/>
    </source>
</evidence>
<evidence type="ECO:0008006" key="2">
    <source>
        <dbReference type="Google" id="ProtNLM"/>
    </source>
</evidence>
<proteinExistence type="predicted"/>
<accession>A0A6C0JK67</accession>